<dbReference type="Proteomes" id="UP000703661">
    <property type="component" value="Unassembled WGS sequence"/>
</dbReference>
<keyword evidence="3" id="KW-1185">Reference proteome</keyword>
<protein>
    <submittedName>
        <fullName evidence="2">Uncharacterized protein</fullName>
    </submittedName>
</protein>
<evidence type="ECO:0000313" key="2">
    <source>
        <dbReference type="EMBL" id="KAG0016607.1"/>
    </source>
</evidence>
<feature type="region of interest" description="Disordered" evidence="1">
    <location>
        <begin position="466"/>
        <end position="571"/>
    </location>
</feature>
<feature type="compositionally biased region" description="Low complexity" evidence="1">
    <location>
        <begin position="496"/>
        <end position="534"/>
    </location>
</feature>
<feature type="region of interest" description="Disordered" evidence="1">
    <location>
        <begin position="162"/>
        <end position="181"/>
    </location>
</feature>
<sequence length="623" mass="65969">VAQQAAENQLGEERLQRLALAEEQFRERVQNGIRKLERKKRGEPTNAPPLGISTGKVERSLTESKLGIDRQIVNIIAESSTIYGPDKNLDKEPDLDPDQDLMILFGLDPEYTSMKHGKVEAEDEKTLQDQQPTGISFAESTVRGGRRARIRSRIKARMQGNLALSPSSSDLKPAEHISRPPQSQLSSLQRLEAMVIRYIKWLHILIQCRQLLCRKAVTPAMALLGSHLQPTVATTSYFDNPTSLSSTVGSPTISITESSDPRPPPLERRPSDLMSVGSSSTVVPAHKGLQKAIATTATTTAESVTPESGLTGARGSEDSSLTSSPTTAADSASNTTTPSISSSLSSLSSSVLGAGPVSVTLSQPASGTASGRIIGSRTLLSATAALEAAANSANHAHTSGAGQGSGSSGMHHPFINDMLTNHLDPLSASVSEAIRKSSAKIKKSVVDPLATNTNNLFKYSPMMVVGGHHQQQQQQEHQESRATTSTSAPVKGFYRPPTATSSDASSVVSLMRPGSSGIRRSLSSSSSSTFHSASVAVPSSTDGGYVGVKPAAGSSVGRDSEDHSTLNDSSYPASRLNAIEADDDENFLSILDVGHPGHQMDDEVFRILETLGLATSSVYTTQK</sequence>
<feature type="region of interest" description="Disordered" evidence="1">
    <location>
        <begin position="238"/>
        <end position="282"/>
    </location>
</feature>
<feature type="compositionally biased region" description="Polar residues" evidence="1">
    <location>
        <begin position="238"/>
        <end position="258"/>
    </location>
</feature>
<feature type="region of interest" description="Disordered" evidence="1">
    <location>
        <begin position="297"/>
        <end position="347"/>
    </location>
</feature>
<comment type="caution">
    <text evidence="2">The sequence shown here is derived from an EMBL/GenBank/DDBJ whole genome shotgun (WGS) entry which is preliminary data.</text>
</comment>
<reference evidence="2" key="1">
    <citation type="journal article" date="2020" name="Fungal Divers.">
        <title>Resolving the Mortierellaceae phylogeny through synthesis of multi-gene phylogenetics and phylogenomics.</title>
        <authorList>
            <person name="Vandepol N."/>
            <person name="Liber J."/>
            <person name="Desiro A."/>
            <person name="Na H."/>
            <person name="Kennedy M."/>
            <person name="Barry K."/>
            <person name="Grigoriev I.V."/>
            <person name="Miller A.N."/>
            <person name="O'Donnell K."/>
            <person name="Stajich J.E."/>
            <person name="Bonito G."/>
        </authorList>
    </citation>
    <scope>NUCLEOTIDE SEQUENCE</scope>
    <source>
        <strain evidence="2">NRRL 2769</strain>
    </source>
</reference>
<feature type="compositionally biased region" description="Low complexity" evidence="1">
    <location>
        <begin position="318"/>
        <end position="347"/>
    </location>
</feature>
<feature type="non-terminal residue" evidence="2">
    <location>
        <position position="1"/>
    </location>
</feature>
<evidence type="ECO:0000313" key="3">
    <source>
        <dbReference type="Proteomes" id="UP000703661"/>
    </source>
</evidence>
<accession>A0A9P6MWT5</accession>
<gene>
    <name evidence="2" type="ORF">BGZ80_009083</name>
</gene>
<evidence type="ECO:0000256" key="1">
    <source>
        <dbReference type="SAM" id="MobiDB-lite"/>
    </source>
</evidence>
<dbReference type="EMBL" id="JAAAID010000518">
    <property type="protein sequence ID" value="KAG0016607.1"/>
    <property type="molecule type" value="Genomic_DNA"/>
</dbReference>
<dbReference type="AlphaFoldDB" id="A0A9P6MWT5"/>
<feature type="region of interest" description="Disordered" evidence="1">
    <location>
        <begin position="35"/>
        <end position="54"/>
    </location>
</feature>
<organism evidence="2 3">
    <name type="scientific">Entomortierella chlamydospora</name>
    <dbReference type="NCBI Taxonomy" id="101097"/>
    <lineage>
        <taxon>Eukaryota</taxon>
        <taxon>Fungi</taxon>
        <taxon>Fungi incertae sedis</taxon>
        <taxon>Mucoromycota</taxon>
        <taxon>Mortierellomycotina</taxon>
        <taxon>Mortierellomycetes</taxon>
        <taxon>Mortierellales</taxon>
        <taxon>Mortierellaceae</taxon>
        <taxon>Entomortierella</taxon>
    </lineage>
</organism>
<name>A0A9P6MWT5_9FUNG</name>
<proteinExistence type="predicted"/>